<dbReference type="STRING" id="1032480.MLP_09600"/>
<dbReference type="Gene3D" id="3.40.50.1000">
    <property type="entry name" value="HAD superfamily/HAD-like"/>
    <property type="match status" value="2"/>
</dbReference>
<keyword evidence="9" id="KW-0718">Serine biosynthesis</keyword>
<evidence type="ECO:0000256" key="3">
    <source>
        <dbReference type="ARBA" id="ARBA00009184"/>
    </source>
</evidence>
<dbReference type="PROSITE" id="PS51257">
    <property type="entry name" value="PROKAR_LIPOPROTEIN"/>
    <property type="match status" value="1"/>
</dbReference>
<gene>
    <name evidence="14" type="ordered locus">MLP_09600</name>
</gene>
<dbReference type="InterPro" id="IPR036412">
    <property type="entry name" value="HAD-like_sf"/>
</dbReference>
<sequence length="432" mass="46264">MRLRRLGAPLLAAALACVGLGAALGAGEADAAPAPTPQCRQLDPSLPWHDGVREFLQKAIDANSTCMGTVVPGQNKVAIFDWDNTVVKNDVGRGTNMYLLKNDLVLQPPNKDWSRTNRFITKAAVKALTKACGTKVPAGKPLPTSTNTACADEIIAITSGKTKAGEEAFKGFDHRWMEASFVWGGNLAAGYTDAQLATFAQKAKVGYEANPVGSTQVVGTSTTFDYIHVYPQIRDLVGTLVAHGITPWVVSASPEPIVKAWAPSAGFTVDHVVGIRYLHDRKGRQIHHLKGCGGQPDGADTITNYIDGKRCWTNQAVFGVKGKKALKRLPADQRQVLGAGDSVTDVTFVKDATHASLAINRNVPEFMCRAYDGLFSKGKGGTWAINPMFIEPLPQRPTPYQCSTAGTTRNGDPAPVRRADGSIIPDQVDSVF</sequence>
<evidence type="ECO:0000256" key="4">
    <source>
        <dbReference type="ARBA" id="ARBA00012640"/>
    </source>
</evidence>
<comment type="similarity">
    <text evidence="3">Belongs to the HAD-like hydrolase superfamily. SerB family.</text>
</comment>
<comment type="cofactor">
    <cofactor evidence="1">
        <name>Mg(2+)</name>
        <dbReference type="ChEBI" id="CHEBI:18420"/>
    </cofactor>
</comment>
<evidence type="ECO:0000313" key="14">
    <source>
        <dbReference type="EMBL" id="BAK33974.1"/>
    </source>
</evidence>
<evidence type="ECO:0000256" key="2">
    <source>
        <dbReference type="ARBA" id="ARBA00005135"/>
    </source>
</evidence>
<keyword evidence="7" id="KW-0378">Hydrolase</keyword>
<dbReference type="InterPro" id="IPR023214">
    <property type="entry name" value="HAD_sf"/>
</dbReference>
<keyword evidence="5" id="KW-0028">Amino-acid biosynthesis</keyword>
<evidence type="ECO:0000256" key="9">
    <source>
        <dbReference type="ARBA" id="ARBA00023299"/>
    </source>
</evidence>
<evidence type="ECO:0000256" key="10">
    <source>
        <dbReference type="ARBA" id="ARBA00048138"/>
    </source>
</evidence>
<dbReference type="eggNOG" id="COG0560">
    <property type="taxonomic scope" value="Bacteria"/>
</dbReference>
<evidence type="ECO:0000256" key="5">
    <source>
        <dbReference type="ARBA" id="ARBA00022605"/>
    </source>
</evidence>
<dbReference type="EC" id="3.1.3.3" evidence="4"/>
<accession>F5XMQ1</accession>
<evidence type="ECO:0000256" key="13">
    <source>
        <dbReference type="SAM" id="SignalP"/>
    </source>
</evidence>
<evidence type="ECO:0000256" key="6">
    <source>
        <dbReference type="ARBA" id="ARBA00022723"/>
    </source>
</evidence>
<dbReference type="GO" id="GO:0006564">
    <property type="term" value="P:L-serine biosynthetic process"/>
    <property type="evidence" value="ECO:0007669"/>
    <property type="project" value="UniProtKB-KW"/>
</dbReference>
<organism evidence="14 15">
    <name type="scientific">Microlunatus phosphovorus (strain ATCC 700054 / DSM 10555 / JCM 9379 / NBRC 101784 / NCIMB 13414 / VKM Ac-1990 / NM-1)</name>
    <dbReference type="NCBI Taxonomy" id="1032480"/>
    <lineage>
        <taxon>Bacteria</taxon>
        <taxon>Bacillati</taxon>
        <taxon>Actinomycetota</taxon>
        <taxon>Actinomycetes</taxon>
        <taxon>Propionibacteriales</taxon>
        <taxon>Propionibacteriaceae</taxon>
        <taxon>Microlunatus</taxon>
    </lineage>
</organism>
<keyword evidence="13" id="KW-0732">Signal</keyword>
<protein>
    <recommendedName>
        <fullName evidence="4">phosphoserine phosphatase</fullName>
        <ecNumber evidence="4">3.1.3.3</ecNumber>
    </recommendedName>
</protein>
<dbReference type="KEGG" id="mph:MLP_09600"/>
<dbReference type="GO" id="GO:0005737">
    <property type="term" value="C:cytoplasm"/>
    <property type="evidence" value="ECO:0007669"/>
    <property type="project" value="TreeGrafter"/>
</dbReference>
<evidence type="ECO:0000256" key="7">
    <source>
        <dbReference type="ARBA" id="ARBA00022801"/>
    </source>
</evidence>
<dbReference type="PANTHER" id="PTHR43344:SF2">
    <property type="entry name" value="PHOSPHOSERINE PHOSPHATASE"/>
    <property type="match status" value="1"/>
</dbReference>
<keyword evidence="6" id="KW-0479">Metal-binding</keyword>
<evidence type="ECO:0000256" key="8">
    <source>
        <dbReference type="ARBA" id="ARBA00022842"/>
    </source>
</evidence>
<dbReference type="OrthoDB" id="1633110at2"/>
<evidence type="ECO:0000313" key="15">
    <source>
        <dbReference type="Proteomes" id="UP000007947"/>
    </source>
</evidence>
<comment type="catalytic activity">
    <reaction evidence="10">
        <text>O-phospho-L-serine + H2O = L-serine + phosphate</text>
        <dbReference type="Rhea" id="RHEA:21208"/>
        <dbReference type="ChEBI" id="CHEBI:15377"/>
        <dbReference type="ChEBI" id="CHEBI:33384"/>
        <dbReference type="ChEBI" id="CHEBI:43474"/>
        <dbReference type="ChEBI" id="CHEBI:57524"/>
        <dbReference type="EC" id="3.1.3.3"/>
    </reaction>
</comment>
<feature type="signal peptide" evidence="13">
    <location>
        <begin position="1"/>
        <end position="31"/>
    </location>
</feature>
<dbReference type="EMBL" id="AP012204">
    <property type="protein sequence ID" value="BAK33974.1"/>
    <property type="molecule type" value="Genomic_DNA"/>
</dbReference>
<comment type="pathway">
    <text evidence="2">Amino-acid biosynthesis; L-serine biosynthesis; L-serine from 3-phospho-D-glycerate: step 3/3.</text>
</comment>
<keyword evidence="15" id="KW-1185">Reference proteome</keyword>
<keyword evidence="8" id="KW-0460">Magnesium</keyword>
<feature type="chain" id="PRO_5003334579" description="phosphoserine phosphatase" evidence="13">
    <location>
        <begin position="32"/>
        <end position="432"/>
    </location>
</feature>
<dbReference type="GO" id="GO:0000287">
    <property type="term" value="F:magnesium ion binding"/>
    <property type="evidence" value="ECO:0007669"/>
    <property type="project" value="TreeGrafter"/>
</dbReference>
<dbReference type="Proteomes" id="UP000007947">
    <property type="component" value="Chromosome"/>
</dbReference>
<feature type="compositionally biased region" description="Polar residues" evidence="12">
    <location>
        <begin position="400"/>
        <end position="410"/>
    </location>
</feature>
<reference evidence="14 15" key="1">
    <citation type="submission" date="2011-05" db="EMBL/GenBank/DDBJ databases">
        <title>Whole genome sequence of Microlunatus phosphovorus NM-1.</title>
        <authorList>
            <person name="Hosoyama A."/>
            <person name="Sasaki K."/>
            <person name="Harada T."/>
            <person name="Igarashi R."/>
            <person name="Kawakoshi A."/>
            <person name="Sasagawa M."/>
            <person name="Fukada J."/>
            <person name="Nakamura S."/>
            <person name="Katano Y."/>
            <person name="Hanada S."/>
            <person name="Kamagata Y."/>
            <person name="Nakamura N."/>
            <person name="Yamazaki S."/>
            <person name="Fujita N."/>
        </authorList>
    </citation>
    <scope>NUCLEOTIDE SEQUENCE [LARGE SCALE GENOMIC DNA]</scope>
    <source>
        <strain evidence="15">ATCC 700054 / DSM 10555 / JCM 9379 / NBRC 101784 / NCIMB 13414 / VKM Ac-1990 / NM-1</strain>
    </source>
</reference>
<comment type="catalytic activity">
    <reaction evidence="11">
        <text>O-phospho-D-serine + H2O = D-serine + phosphate</text>
        <dbReference type="Rhea" id="RHEA:24873"/>
        <dbReference type="ChEBI" id="CHEBI:15377"/>
        <dbReference type="ChEBI" id="CHEBI:35247"/>
        <dbReference type="ChEBI" id="CHEBI:43474"/>
        <dbReference type="ChEBI" id="CHEBI:58680"/>
        <dbReference type="EC" id="3.1.3.3"/>
    </reaction>
</comment>
<evidence type="ECO:0000256" key="12">
    <source>
        <dbReference type="SAM" id="MobiDB-lite"/>
    </source>
</evidence>
<name>F5XMQ1_MICPN</name>
<dbReference type="GO" id="GO:0036424">
    <property type="term" value="F:L-phosphoserine phosphatase activity"/>
    <property type="evidence" value="ECO:0007669"/>
    <property type="project" value="TreeGrafter"/>
</dbReference>
<feature type="region of interest" description="Disordered" evidence="12">
    <location>
        <begin position="400"/>
        <end position="421"/>
    </location>
</feature>
<dbReference type="HOGENOM" id="CLU_631437_0_0_11"/>
<proteinExistence type="inferred from homology"/>
<dbReference type="RefSeq" id="WP_013861859.1">
    <property type="nucleotide sequence ID" value="NC_015635.1"/>
</dbReference>
<dbReference type="AlphaFoldDB" id="F5XMQ1"/>
<dbReference type="PANTHER" id="PTHR43344">
    <property type="entry name" value="PHOSPHOSERINE PHOSPHATASE"/>
    <property type="match status" value="1"/>
</dbReference>
<evidence type="ECO:0000256" key="11">
    <source>
        <dbReference type="ARBA" id="ARBA00048523"/>
    </source>
</evidence>
<dbReference type="SUPFAM" id="SSF56784">
    <property type="entry name" value="HAD-like"/>
    <property type="match status" value="1"/>
</dbReference>
<evidence type="ECO:0000256" key="1">
    <source>
        <dbReference type="ARBA" id="ARBA00001946"/>
    </source>
</evidence>
<dbReference type="InterPro" id="IPR050582">
    <property type="entry name" value="HAD-like_SerB"/>
</dbReference>